<dbReference type="AlphaFoldDB" id="D8U2P7"/>
<keyword evidence="3" id="KW-1185">Reference proteome</keyword>
<evidence type="ECO:0000313" key="2">
    <source>
        <dbReference type="EMBL" id="EFJ45936.1"/>
    </source>
</evidence>
<feature type="compositionally biased region" description="Polar residues" evidence="1">
    <location>
        <begin position="563"/>
        <end position="593"/>
    </location>
</feature>
<feature type="region of interest" description="Disordered" evidence="1">
    <location>
        <begin position="408"/>
        <end position="427"/>
    </location>
</feature>
<dbReference type="EMBL" id="GL378354">
    <property type="protein sequence ID" value="EFJ45936.1"/>
    <property type="molecule type" value="Genomic_DNA"/>
</dbReference>
<accession>D8U2P7</accession>
<reference evidence="2 3" key="1">
    <citation type="journal article" date="2010" name="Science">
        <title>Genomic analysis of organismal complexity in the multicellular green alga Volvox carteri.</title>
        <authorList>
            <person name="Prochnik S.E."/>
            <person name="Umen J."/>
            <person name="Nedelcu A.M."/>
            <person name="Hallmann A."/>
            <person name="Miller S.M."/>
            <person name="Nishii I."/>
            <person name="Ferris P."/>
            <person name="Kuo A."/>
            <person name="Mitros T."/>
            <person name="Fritz-Laylin L.K."/>
            <person name="Hellsten U."/>
            <person name="Chapman J."/>
            <person name="Simakov O."/>
            <person name="Rensing S.A."/>
            <person name="Terry A."/>
            <person name="Pangilinan J."/>
            <person name="Kapitonov V."/>
            <person name="Jurka J."/>
            <person name="Salamov A."/>
            <person name="Shapiro H."/>
            <person name="Schmutz J."/>
            <person name="Grimwood J."/>
            <person name="Lindquist E."/>
            <person name="Lucas S."/>
            <person name="Grigoriev I.V."/>
            <person name="Schmitt R."/>
            <person name="Kirk D."/>
            <person name="Rokhsar D.S."/>
        </authorList>
    </citation>
    <scope>NUCLEOTIDE SEQUENCE [LARGE SCALE GENOMIC DNA]</scope>
    <source>
        <strain evidence="3">f. Nagariensis / Eve</strain>
    </source>
</reference>
<dbReference type="Proteomes" id="UP000001058">
    <property type="component" value="Unassembled WGS sequence"/>
</dbReference>
<gene>
    <name evidence="2" type="ORF">VOLCADRAFT_105733</name>
</gene>
<feature type="region of interest" description="Disordered" evidence="1">
    <location>
        <begin position="484"/>
        <end position="615"/>
    </location>
</feature>
<name>D8U2P7_VOLCA</name>
<evidence type="ECO:0000256" key="1">
    <source>
        <dbReference type="SAM" id="MobiDB-lite"/>
    </source>
</evidence>
<evidence type="ECO:0000313" key="3">
    <source>
        <dbReference type="Proteomes" id="UP000001058"/>
    </source>
</evidence>
<dbReference type="RefSeq" id="XP_002953014.1">
    <property type="nucleotide sequence ID" value="XM_002952968.1"/>
</dbReference>
<organism evidence="3">
    <name type="scientific">Volvox carteri f. nagariensis</name>
    <dbReference type="NCBI Taxonomy" id="3068"/>
    <lineage>
        <taxon>Eukaryota</taxon>
        <taxon>Viridiplantae</taxon>
        <taxon>Chlorophyta</taxon>
        <taxon>core chlorophytes</taxon>
        <taxon>Chlorophyceae</taxon>
        <taxon>CS clade</taxon>
        <taxon>Chlamydomonadales</taxon>
        <taxon>Volvocaceae</taxon>
        <taxon>Volvox</taxon>
    </lineage>
</organism>
<protein>
    <submittedName>
        <fullName evidence="2">Uncharacterized protein</fullName>
    </submittedName>
</protein>
<feature type="compositionally biased region" description="Low complexity" evidence="1">
    <location>
        <begin position="529"/>
        <end position="548"/>
    </location>
</feature>
<feature type="compositionally biased region" description="Pro residues" evidence="1">
    <location>
        <begin position="411"/>
        <end position="420"/>
    </location>
</feature>
<proteinExistence type="predicted"/>
<sequence length="615" mass="65346">MSRSNTMERYHLSAFKLPSSFFKYDALSTVLSTADDALLLAAGAWQNISGMLCNTGHRYPSEADDNVVISESNGEVMELASWWASIRALDGKGQLAAMALMYDAWHGLYDSSPVIPVAANAPGQNCISRASTTEHNAFETVAVYDKTEGDADAVVISTGTPFYTSFADLDFSATKHQELQPPYHQQALISARASLGEIIEAGSDCLVTIASGVAMPTDGGVGDGAAAAAGSVVAAVVDWPSLELIVPALDSVALTAALCSFDDGDGAEEDFFWVTPAFGVANGSSEKDDPRSPEFVPGIVNAGILDVDASFDASVDASTACATASDACLYDSDLDSDSTVDADGYLLASGGDLSSSVAADLEFISSSEDGLPMLKLSLSPSHSMPSEVEVKPSRRLDCYLQRLATKVPAPSLLPPPPSPAPVMASAPVPARDDVDELKPCVTPVSVGRRRNCATATLAQRRLESKWQELQVQWLEFDVYWQQRTQSRRSPRPPKPQEPQPAQVLPHPQRRGDLKPQPQQQRLWPQSKLPQSPRAASSPQQQQQQRTVAGAGGGGSGSSRPNFMRSTTASALMATTRSPSSPFGQHQASRQHSAGSPRMGAWSSSSSSSNNNIRRV</sequence>
<feature type="compositionally biased region" description="Low complexity" evidence="1">
    <location>
        <begin position="602"/>
        <end position="615"/>
    </location>
</feature>
<dbReference type="KEGG" id="vcn:VOLCADRAFT_105733"/>
<dbReference type="GeneID" id="9627826"/>
<dbReference type="InParanoid" id="D8U2P7"/>